<proteinExistence type="predicted"/>
<comment type="caution">
    <text evidence="1">The sequence shown here is derived from an EMBL/GenBank/DDBJ whole genome shotgun (WGS) entry which is preliminary data.</text>
</comment>
<name>A0AAE3HKU8_9GAMM</name>
<organism evidence="1 2">
    <name type="scientific">Methylohalomonas lacus</name>
    <dbReference type="NCBI Taxonomy" id="398773"/>
    <lineage>
        <taxon>Bacteria</taxon>
        <taxon>Pseudomonadati</taxon>
        <taxon>Pseudomonadota</taxon>
        <taxon>Gammaproteobacteria</taxon>
        <taxon>Methylohalomonadales</taxon>
        <taxon>Methylohalomonadaceae</taxon>
        <taxon>Methylohalomonas</taxon>
    </lineage>
</organism>
<protein>
    <submittedName>
        <fullName evidence="1">Uncharacterized protein</fullName>
    </submittedName>
</protein>
<evidence type="ECO:0000313" key="1">
    <source>
        <dbReference type="EMBL" id="MCS3902969.1"/>
    </source>
</evidence>
<dbReference type="RefSeq" id="WP_259054574.1">
    <property type="nucleotide sequence ID" value="NZ_JANUCT010000005.1"/>
</dbReference>
<evidence type="ECO:0000313" key="2">
    <source>
        <dbReference type="Proteomes" id="UP001204445"/>
    </source>
</evidence>
<sequence length="246" mass="28666">MASFNDVLRAPAEDLLRIFYVFRSQPQQQHQTPAAIAKSLDLSNGQLMCGLGFNRECRELSEIVDILGFRRFADIEERRNEYFAKDIYRRLTLDNILAIYEVVKHDAEILHSMQYLLRRRLQSIEENIESTINSLTIEKYKAEIRAIYSDGIASIDFAKERLQQMDNGFRALANEVSMITEYKLIPVGEVFFMDTILPEEKRRLLSQGDIPDELVEMRLEDSSIPGQESRVLREYLRLNRHQEGGE</sequence>
<gene>
    <name evidence="1" type="ORF">J2T55_000977</name>
</gene>
<dbReference type="EMBL" id="JANUCT010000005">
    <property type="protein sequence ID" value="MCS3902969.1"/>
    <property type="molecule type" value="Genomic_DNA"/>
</dbReference>
<keyword evidence="2" id="KW-1185">Reference proteome</keyword>
<reference evidence="1" key="1">
    <citation type="submission" date="2022-08" db="EMBL/GenBank/DDBJ databases">
        <title>Genomic Encyclopedia of Type Strains, Phase III (KMG-III): the genomes of soil and plant-associated and newly described type strains.</title>
        <authorList>
            <person name="Whitman W."/>
        </authorList>
    </citation>
    <scope>NUCLEOTIDE SEQUENCE</scope>
    <source>
        <strain evidence="1">HMT 1</strain>
    </source>
</reference>
<accession>A0AAE3HKU8</accession>
<dbReference type="AlphaFoldDB" id="A0AAE3HKU8"/>
<dbReference type="Proteomes" id="UP001204445">
    <property type="component" value="Unassembled WGS sequence"/>
</dbReference>